<dbReference type="SMART" id="SM00900">
    <property type="entry name" value="FMN_bind"/>
    <property type="match status" value="1"/>
</dbReference>
<dbReference type="InterPro" id="IPR007329">
    <property type="entry name" value="FMN-bd"/>
</dbReference>
<dbReference type="GO" id="GO:0016020">
    <property type="term" value="C:membrane"/>
    <property type="evidence" value="ECO:0007669"/>
    <property type="project" value="InterPro"/>
</dbReference>
<accession>A0A173LXN4</accession>
<dbReference type="EMBL" id="AP017457">
    <property type="protein sequence ID" value="BAU99660.1"/>
    <property type="molecule type" value="Genomic_DNA"/>
</dbReference>
<dbReference type="Proteomes" id="UP000243847">
    <property type="component" value="Chromosome sequence1"/>
</dbReference>
<reference evidence="3 4" key="1">
    <citation type="journal article" date="2016" name="Genome Announc.">
        <title>Complete Genome Sequence of Aurantimicrobium minutum Type Strain KNCT, a Planktonic Ultramicrobacterium Isolated from River Water.</title>
        <authorList>
            <person name="Nakai R."/>
            <person name="Fujisawa T."/>
            <person name="Nakamura Y."/>
            <person name="Nishide H."/>
            <person name="Uchiyama I."/>
            <person name="Baba T."/>
            <person name="Toyoda A."/>
            <person name="Fujiyama A."/>
            <person name="Naganuma T."/>
            <person name="Niki H."/>
        </authorList>
    </citation>
    <scope>NUCLEOTIDE SEQUENCE [LARGE SCALE GENOMIC DNA]</scope>
    <source>
        <strain evidence="3 4">KNC</strain>
    </source>
</reference>
<dbReference type="AlphaFoldDB" id="A0A173LXN4"/>
<name>A0A173LXN4_9MICO</name>
<dbReference type="RefSeq" id="WP_197702054.1">
    <property type="nucleotide sequence ID" value="NZ_AP017457.1"/>
</dbReference>
<organism evidence="3 4">
    <name type="scientific">Aurantimicrobium minutum</name>
    <dbReference type="NCBI Taxonomy" id="708131"/>
    <lineage>
        <taxon>Bacteria</taxon>
        <taxon>Bacillati</taxon>
        <taxon>Actinomycetota</taxon>
        <taxon>Actinomycetes</taxon>
        <taxon>Micrococcales</taxon>
        <taxon>Microbacteriaceae</taxon>
        <taxon>Aurantimicrobium</taxon>
    </lineage>
</organism>
<gene>
    <name evidence="3" type="ORF">AUMI_111180</name>
</gene>
<dbReference type="Gene3D" id="3.90.1010.20">
    <property type="match status" value="1"/>
</dbReference>
<protein>
    <recommendedName>
        <fullName evidence="2">FMN-binding domain-containing protein</fullName>
    </recommendedName>
</protein>
<evidence type="ECO:0000313" key="3">
    <source>
        <dbReference type="EMBL" id="BAU99660.1"/>
    </source>
</evidence>
<dbReference type="GeneID" id="80452309"/>
<feature type="region of interest" description="Disordered" evidence="1">
    <location>
        <begin position="36"/>
        <end position="79"/>
    </location>
</feature>
<evidence type="ECO:0000256" key="1">
    <source>
        <dbReference type="SAM" id="MobiDB-lite"/>
    </source>
</evidence>
<feature type="compositionally biased region" description="Low complexity" evidence="1">
    <location>
        <begin position="37"/>
        <end position="79"/>
    </location>
</feature>
<dbReference type="KEGG" id="amin:AUMI_111180"/>
<dbReference type="GO" id="GO:0010181">
    <property type="term" value="F:FMN binding"/>
    <property type="evidence" value="ECO:0007669"/>
    <property type="project" value="InterPro"/>
</dbReference>
<evidence type="ECO:0000259" key="2">
    <source>
        <dbReference type="SMART" id="SM00900"/>
    </source>
</evidence>
<evidence type="ECO:0000313" key="4">
    <source>
        <dbReference type="Proteomes" id="UP000243847"/>
    </source>
</evidence>
<sequence>MRARSAFFAGMGSAAIIAVGWQAGVGTLVSALPESQASASGTSNSVSSATSSNSSSNSTSTTDTSAAAPAATTAPVASGPADGTYDGSLVNTRFGTVQVQAVISGGKITDVIAVKLTDADRKSIQISQQVAPMVRSEVLTAQSAHVANISGGTYTTQAYLQSLQSALDAAGFTG</sequence>
<feature type="domain" description="FMN-binding" evidence="2">
    <location>
        <begin position="93"/>
        <end position="170"/>
    </location>
</feature>
<proteinExistence type="predicted"/>